<dbReference type="EMBL" id="KV878979">
    <property type="protein sequence ID" value="OJJ98748.1"/>
    <property type="molecule type" value="Genomic_DNA"/>
</dbReference>
<name>A0A1L9WRN3_ASPA1</name>
<dbReference type="InterPro" id="IPR000560">
    <property type="entry name" value="His_Pase_clade-2"/>
</dbReference>
<feature type="transmembrane region" description="Helical" evidence="2">
    <location>
        <begin position="460"/>
        <end position="484"/>
    </location>
</feature>
<feature type="chain" id="PRO_5012634816" description="Histidine acid phosphatase" evidence="3">
    <location>
        <begin position="25"/>
        <end position="517"/>
    </location>
</feature>
<evidence type="ECO:0008006" key="6">
    <source>
        <dbReference type="Google" id="ProtNLM"/>
    </source>
</evidence>
<evidence type="ECO:0000256" key="1">
    <source>
        <dbReference type="ARBA" id="ARBA00005375"/>
    </source>
</evidence>
<dbReference type="Proteomes" id="UP000184546">
    <property type="component" value="Unassembled WGS sequence"/>
</dbReference>
<evidence type="ECO:0000313" key="4">
    <source>
        <dbReference type="EMBL" id="OJJ98748.1"/>
    </source>
</evidence>
<gene>
    <name evidence="4" type="ORF">ASPACDRAFT_1902602</name>
</gene>
<sequence>MRSSRQILLALATAVLQATTPVSAQDLKEQVWAVFAYTLHGDSVPTALPRESVVTPYGASKLYSAGSAFRDRYVAIHSTDVSPSTRIERISSYVLADEDIDILATTDPSVIASAQAFMQGLYPALNETYDAQFFDPIFLMSNGTVTTGPLGGYQYSRVVSASLDDPQSVTVAGHQNCMLHQTADLEYRNSPETQDLVQTSGAFYNRLYEFSLRDTFDRSSVNYLNAVSISEFLQYQYLHNESLLHSLNEDDIKLANWYADQYTFETNGNTTASSPIQSGNIRAVAGRSMASRILDAFNTNIYNRGDSSKLTFLFGNAEPAVALASLLRLPSPQQSNFYSRPALGASIIFELFSLESDSYPTYPDLSQLYVRFLLRNGTDDEAEFHPYPLFGLNPSNTDVLYSEFKEELTKFALNSTEAWCLQCGASSAVFCPGILEEADDADASSAQKGSRNNTSITPGVAGVIGAIVTLVVIGLVAAAGFLFFGIRMNRRYKSNLTDIKGGIKLASDSNLALRENM</sequence>
<dbReference type="Pfam" id="PF00328">
    <property type="entry name" value="His_Phos_2"/>
    <property type="match status" value="1"/>
</dbReference>
<organism evidence="4 5">
    <name type="scientific">Aspergillus aculeatus (strain ATCC 16872 / CBS 172.66 / WB 5094)</name>
    <dbReference type="NCBI Taxonomy" id="690307"/>
    <lineage>
        <taxon>Eukaryota</taxon>
        <taxon>Fungi</taxon>
        <taxon>Dikarya</taxon>
        <taxon>Ascomycota</taxon>
        <taxon>Pezizomycotina</taxon>
        <taxon>Eurotiomycetes</taxon>
        <taxon>Eurotiomycetidae</taxon>
        <taxon>Eurotiales</taxon>
        <taxon>Aspergillaceae</taxon>
        <taxon>Aspergillus</taxon>
        <taxon>Aspergillus subgen. Circumdati</taxon>
    </lineage>
</organism>
<evidence type="ECO:0000256" key="3">
    <source>
        <dbReference type="SAM" id="SignalP"/>
    </source>
</evidence>
<dbReference type="GeneID" id="30972595"/>
<keyword evidence="2" id="KW-0472">Membrane</keyword>
<dbReference type="OrthoDB" id="258392at2759"/>
<keyword evidence="2" id="KW-1133">Transmembrane helix</keyword>
<dbReference type="GO" id="GO:0016791">
    <property type="term" value="F:phosphatase activity"/>
    <property type="evidence" value="ECO:0007669"/>
    <property type="project" value="TreeGrafter"/>
</dbReference>
<dbReference type="OMA" id="STQEWCL"/>
<proteinExistence type="inferred from homology"/>
<dbReference type="PANTHER" id="PTHR11567:SF127">
    <property type="entry name" value="HISTIDINE ACID PHOSPHATASE"/>
    <property type="match status" value="1"/>
</dbReference>
<evidence type="ECO:0000256" key="2">
    <source>
        <dbReference type="SAM" id="Phobius"/>
    </source>
</evidence>
<keyword evidence="2" id="KW-0812">Transmembrane</keyword>
<comment type="similarity">
    <text evidence="1">Belongs to the histidine acid phosphatase family.</text>
</comment>
<dbReference type="InterPro" id="IPR050645">
    <property type="entry name" value="Histidine_acid_phosphatase"/>
</dbReference>
<keyword evidence="5" id="KW-1185">Reference proteome</keyword>
<keyword evidence="3" id="KW-0732">Signal</keyword>
<dbReference type="SUPFAM" id="SSF53254">
    <property type="entry name" value="Phosphoglycerate mutase-like"/>
    <property type="match status" value="1"/>
</dbReference>
<dbReference type="RefSeq" id="XP_020055088.1">
    <property type="nucleotide sequence ID" value="XM_020198781.1"/>
</dbReference>
<dbReference type="VEuPathDB" id="FungiDB:ASPACDRAFT_1902602"/>
<dbReference type="Gene3D" id="3.40.50.1240">
    <property type="entry name" value="Phosphoglycerate mutase-like"/>
    <property type="match status" value="1"/>
</dbReference>
<evidence type="ECO:0000313" key="5">
    <source>
        <dbReference type="Proteomes" id="UP000184546"/>
    </source>
</evidence>
<dbReference type="InterPro" id="IPR029033">
    <property type="entry name" value="His_PPase_superfam"/>
</dbReference>
<feature type="signal peptide" evidence="3">
    <location>
        <begin position="1"/>
        <end position="24"/>
    </location>
</feature>
<protein>
    <recommendedName>
        <fullName evidence="6">Histidine acid phosphatase</fullName>
    </recommendedName>
</protein>
<dbReference type="AlphaFoldDB" id="A0A1L9WRN3"/>
<dbReference type="PANTHER" id="PTHR11567">
    <property type="entry name" value="ACID PHOSPHATASE-RELATED"/>
    <property type="match status" value="1"/>
</dbReference>
<reference evidence="5" key="1">
    <citation type="journal article" date="2017" name="Genome Biol.">
        <title>Comparative genomics reveals high biological diversity and specific adaptations in the industrially and medically important fungal genus Aspergillus.</title>
        <authorList>
            <person name="de Vries R.P."/>
            <person name="Riley R."/>
            <person name="Wiebenga A."/>
            <person name="Aguilar-Osorio G."/>
            <person name="Amillis S."/>
            <person name="Uchima C.A."/>
            <person name="Anderluh G."/>
            <person name="Asadollahi M."/>
            <person name="Askin M."/>
            <person name="Barry K."/>
            <person name="Battaglia E."/>
            <person name="Bayram O."/>
            <person name="Benocci T."/>
            <person name="Braus-Stromeyer S.A."/>
            <person name="Caldana C."/>
            <person name="Canovas D."/>
            <person name="Cerqueira G.C."/>
            <person name="Chen F."/>
            <person name="Chen W."/>
            <person name="Choi C."/>
            <person name="Clum A."/>
            <person name="Dos Santos R.A."/>
            <person name="Damasio A.R."/>
            <person name="Diallinas G."/>
            <person name="Emri T."/>
            <person name="Fekete E."/>
            <person name="Flipphi M."/>
            <person name="Freyberg S."/>
            <person name="Gallo A."/>
            <person name="Gournas C."/>
            <person name="Habgood R."/>
            <person name="Hainaut M."/>
            <person name="Harispe M.L."/>
            <person name="Henrissat B."/>
            <person name="Hilden K.S."/>
            <person name="Hope R."/>
            <person name="Hossain A."/>
            <person name="Karabika E."/>
            <person name="Karaffa L."/>
            <person name="Karanyi Z."/>
            <person name="Krasevec N."/>
            <person name="Kuo A."/>
            <person name="Kusch H."/>
            <person name="LaButti K."/>
            <person name="Lagendijk E.L."/>
            <person name="Lapidus A."/>
            <person name="Levasseur A."/>
            <person name="Lindquist E."/>
            <person name="Lipzen A."/>
            <person name="Logrieco A.F."/>
            <person name="MacCabe A."/>
            <person name="Maekelae M.R."/>
            <person name="Malavazi I."/>
            <person name="Melin P."/>
            <person name="Meyer V."/>
            <person name="Mielnichuk N."/>
            <person name="Miskei M."/>
            <person name="Molnar A.P."/>
            <person name="Mule G."/>
            <person name="Ngan C.Y."/>
            <person name="Orejas M."/>
            <person name="Orosz E."/>
            <person name="Ouedraogo J.P."/>
            <person name="Overkamp K.M."/>
            <person name="Park H.-S."/>
            <person name="Perrone G."/>
            <person name="Piumi F."/>
            <person name="Punt P.J."/>
            <person name="Ram A.F."/>
            <person name="Ramon A."/>
            <person name="Rauscher S."/>
            <person name="Record E."/>
            <person name="Riano-Pachon D.M."/>
            <person name="Robert V."/>
            <person name="Roehrig J."/>
            <person name="Ruller R."/>
            <person name="Salamov A."/>
            <person name="Salih N.S."/>
            <person name="Samson R.A."/>
            <person name="Sandor E."/>
            <person name="Sanguinetti M."/>
            <person name="Schuetze T."/>
            <person name="Sepcic K."/>
            <person name="Shelest E."/>
            <person name="Sherlock G."/>
            <person name="Sophianopoulou V."/>
            <person name="Squina F.M."/>
            <person name="Sun H."/>
            <person name="Susca A."/>
            <person name="Todd R.B."/>
            <person name="Tsang A."/>
            <person name="Unkles S.E."/>
            <person name="van de Wiele N."/>
            <person name="van Rossen-Uffink D."/>
            <person name="Oliveira J.V."/>
            <person name="Vesth T.C."/>
            <person name="Visser J."/>
            <person name="Yu J.-H."/>
            <person name="Zhou M."/>
            <person name="Andersen M.R."/>
            <person name="Archer D.B."/>
            <person name="Baker S.E."/>
            <person name="Benoit I."/>
            <person name="Brakhage A.A."/>
            <person name="Braus G.H."/>
            <person name="Fischer R."/>
            <person name="Frisvad J.C."/>
            <person name="Goldman G.H."/>
            <person name="Houbraken J."/>
            <person name="Oakley B."/>
            <person name="Pocsi I."/>
            <person name="Scazzocchio C."/>
            <person name="Seiboth B."/>
            <person name="vanKuyk P.A."/>
            <person name="Wortman J."/>
            <person name="Dyer P.S."/>
            <person name="Grigoriev I.V."/>
        </authorList>
    </citation>
    <scope>NUCLEOTIDE SEQUENCE [LARGE SCALE GENOMIC DNA]</scope>
    <source>
        <strain evidence="5">ATCC 16872 / CBS 172.66 / WB 5094</strain>
    </source>
</reference>
<dbReference type="STRING" id="690307.A0A1L9WRN3"/>
<accession>A0A1L9WRN3</accession>